<dbReference type="Gene3D" id="1.10.10.10">
    <property type="entry name" value="Winged helix-like DNA-binding domain superfamily/Winged helix DNA-binding domain"/>
    <property type="match status" value="1"/>
</dbReference>
<protein>
    <submittedName>
        <fullName evidence="5">Transcriptional regulator</fullName>
    </submittedName>
</protein>
<dbReference type="InterPro" id="IPR036388">
    <property type="entry name" value="WH-like_DNA-bd_sf"/>
</dbReference>
<proteinExistence type="predicted"/>
<feature type="domain" description="HTH hxlR-type" evidence="4">
    <location>
        <begin position="31"/>
        <end position="129"/>
    </location>
</feature>
<keyword evidence="6" id="KW-1185">Reference proteome</keyword>
<evidence type="ECO:0000313" key="5">
    <source>
        <dbReference type="EMBL" id="BAV63317.1"/>
    </source>
</evidence>
<evidence type="ECO:0000256" key="3">
    <source>
        <dbReference type="ARBA" id="ARBA00023163"/>
    </source>
</evidence>
<sequence>MTDMEPLDDPISRTVRAFEQLQSAEGRSAQCPVRDVLDRIGDKWSMLMIIALALRPHRFGELHRSIPDISKRMLTQTLRDLESDGLISRHVFATSPPSVEYRLTPLGTSLLTPLAALVDWADRHHGEISEARARLRDGGEAIEDEPQFAASRQ</sequence>
<dbReference type="InterPro" id="IPR002577">
    <property type="entry name" value="HTH_HxlR"/>
</dbReference>
<organism evidence="5 6">
    <name type="scientific">Sphingobium cloacae</name>
    <dbReference type="NCBI Taxonomy" id="120107"/>
    <lineage>
        <taxon>Bacteria</taxon>
        <taxon>Pseudomonadati</taxon>
        <taxon>Pseudomonadota</taxon>
        <taxon>Alphaproteobacteria</taxon>
        <taxon>Sphingomonadales</taxon>
        <taxon>Sphingomonadaceae</taxon>
        <taxon>Sphingobium</taxon>
    </lineage>
</organism>
<accession>A0A1E1EYH3</accession>
<evidence type="ECO:0000259" key="4">
    <source>
        <dbReference type="PROSITE" id="PS51118"/>
    </source>
</evidence>
<dbReference type="Pfam" id="PF01638">
    <property type="entry name" value="HxlR"/>
    <property type="match status" value="1"/>
</dbReference>
<keyword evidence="1" id="KW-0805">Transcription regulation</keyword>
<keyword evidence="2" id="KW-0238">DNA-binding</keyword>
<dbReference type="SUPFAM" id="SSF46785">
    <property type="entry name" value="Winged helix' DNA-binding domain"/>
    <property type="match status" value="1"/>
</dbReference>
<name>A0A1E1EYH3_9SPHN</name>
<evidence type="ECO:0000256" key="2">
    <source>
        <dbReference type="ARBA" id="ARBA00023125"/>
    </source>
</evidence>
<evidence type="ECO:0000256" key="1">
    <source>
        <dbReference type="ARBA" id="ARBA00023015"/>
    </source>
</evidence>
<gene>
    <name evidence="5" type="ORF">SCLO_1002770</name>
</gene>
<reference evidence="5 6" key="1">
    <citation type="submission" date="2016-10" db="EMBL/GenBank/DDBJ databases">
        <title>Complete Genome Sequence of the Nonylphenol-Degrading Bacterium Sphingobium cloacae JCM 10874T.</title>
        <authorList>
            <person name="Ootsuka M."/>
            <person name="Nishizawa T."/>
            <person name="Ohta H."/>
        </authorList>
    </citation>
    <scope>NUCLEOTIDE SEQUENCE [LARGE SCALE GENOMIC DNA]</scope>
    <source>
        <strain evidence="5 6">JCM 10874</strain>
    </source>
</reference>
<dbReference type="EMBL" id="AP017655">
    <property type="protein sequence ID" value="BAV63317.1"/>
    <property type="molecule type" value="Genomic_DNA"/>
</dbReference>
<dbReference type="PANTHER" id="PTHR33204">
    <property type="entry name" value="TRANSCRIPTIONAL REGULATOR, MARR FAMILY"/>
    <property type="match status" value="1"/>
</dbReference>
<dbReference type="KEGG" id="sclo:SCLO_1002770"/>
<dbReference type="GO" id="GO:0003677">
    <property type="term" value="F:DNA binding"/>
    <property type="evidence" value="ECO:0007669"/>
    <property type="project" value="UniProtKB-KW"/>
</dbReference>
<keyword evidence="3" id="KW-0804">Transcription</keyword>
<dbReference type="AlphaFoldDB" id="A0A1E1EYH3"/>
<dbReference type="PROSITE" id="PS51118">
    <property type="entry name" value="HTH_HXLR"/>
    <property type="match status" value="1"/>
</dbReference>
<dbReference type="InterPro" id="IPR036390">
    <property type="entry name" value="WH_DNA-bd_sf"/>
</dbReference>
<dbReference type="PANTHER" id="PTHR33204:SF39">
    <property type="entry name" value="TRANSCRIPTIONAL REGULATORY PROTEIN"/>
    <property type="match status" value="1"/>
</dbReference>
<evidence type="ECO:0000313" key="6">
    <source>
        <dbReference type="Proteomes" id="UP000218272"/>
    </source>
</evidence>
<dbReference type="Proteomes" id="UP000218272">
    <property type="component" value="Chromosome SCLO_1"/>
</dbReference>